<dbReference type="InterPro" id="IPR032675">
    <property type="entry name" value="LRR_dom_sf"/>
</dbReference>
<dbReference type="OrthoDB" id="1929062at2759"/>
<reference evidence="1 2" key="1">
    <citation type="journal article" date="2020" name="Nat. Food">
        <title>A phased Vanilla planifolia genome enables genetic improvement of flavour and production.</title>
        <authorList>
            <person name="Hasing T."/>
            <person name="Tang H."/>
            <person name="Brym M."/>
            <person name="Khazi F."/>
            <person name="Huang T."/>
            <person name="Chambers A.H."/>
        </authorList>
    </citation>
    <scope>NUCLEOTIDE SEQUENCE [LARGE SCALE GENOMIC DNA]</scope>
    <source>
        <tissue evidence="1">Leaf</tissue>
    </source>
</reference>
<protein>
    <submittedName>
        <fullName evidence="1">Uncharacterized protein</fullName>
    </submittedName>
</protein>
<comment type="caution">
    <text evidence="1">The sequence shown here is derived from an EMBL/GenBank/DDBJ whole genome shotgun (WGS) entry which is preliminary data.</text>
</comment>
<accession>A0A835UYX7</accession>
<dbReference type="PANTHER" id="PTHR38926">
    <property type="entry name" value="F-BOX DOMAIN CONTAINING PROTEIN, EXPRESSED"/>
    <property type="match status" value="1"/>
</dbReference>
<sequence>MAGNGGNAAILGIPGIVGMGGRTTFGTAGMVGSGGSVGSVGLGSVGTEGAAVGVSRRWRAAWPSPVLRSSSNAGRRVGRRCPWIALVNIFSKVGLDNLATAVPFVCKSWSRASADPICWRILDLRRLDFKSSSPFASSFVSLFPLCRFSFSGFLKLALARSRGTAVDLRVPSVSKEDLFLASNSCPKLKNLALPLLASEEEEQQVLQLVEKCKDLEVLEMDSKPSVLPELVKRIGIHCSNFHGLKLRGSITKEDAAAVASFLPKLSFLDLSNCRLGREELLAIVAGCRDLRRLCVKDCVGFDADDEVRRRGTDIEVFEFEGSKVEEECDNGEYVDEPVDLEQMFSFQNSIK</sequence>
<dbReference type="EMBL" id="JADCNM010000006">
    <property type="protein sequence ID" value="KAG0478823.1"/>
    <property type="molecule type" value="Genomic_DNA"/>
</dbReference>
<dbReference type="Gene3D" id="3.80.10.10">
    <property type="entry name" value="Ribonuclease Inhibitor"/>
    <property type="match status" value="1"/>
</dbReference>
<proteinExistence type="predicted"/>
<organism evidence="1 2">
    <name type="scientific">Vanilla planifolia</name>
    <name type="common">Vanilla</name>
    <dbReference type="NCBI Taxonomy" id="51239"/>
    <lineage>
        <taxon>Eukaryota</taxon>
        <taxon>Viridiplantae</taxon>
        <taxon>Streptophyta</taxon>
        <taxon>Embryophyta</taxon>
        <taxon>Tracheophyta</taxon>
        <taxon>Spermatophyta</taxon>
        <taxon>Magnoliopsida</taxon>
        <taxon>Liliopsida</taxon>
        <taxon>Asparagales</taxon>
        <taxon>Orchidaceae</taxon>
        <taxon>Vanilloideae</taxon>
        <taxon>Vanilleae</taxon>
        <taxon>Vanilla</taxon>
    </lineage>
</organism>
<dbReference type="PANTHER" id="PTHR38926:SF5">
    <property type="entry name" value="F-BOX AND LEUCINE-RICH REPEAT PROTEIN 6"/>
    <property type="match status" value="1"/>
</dbReference>
<dbReference type="SUPFAM" id="SSF52047">
    <property type="entry name" value="RNI-like"/>
    <property type="match status" value="1"/>
</dbReference>
<gene>
    <name evidence="1" type="ORF">HPP92_013542</name>
</gene>
<evidence type="ECO:0000313" key="1">
    <source>
        <dbReference type="EMBL" id="KAG0478823.1"/>
    </source>
</evidence>
<evidence type="ECO:0000313" key="2">
    <source>
        <dbReference type="Proteomes" id="UP000639772"/>
    </source>
</evidence>
<name>A0A835UYX7_VANPL</name>
<dbReference type="Proteomes" id="UP000639772">
    <property type="component" value="Chromosome 6"/>
</dbReference>
<dbReference type="AlphaFoldDB" id="A0A835UYX7"/>